<keyword evidence="7 10" id="KW-0472">Membrane</keyword>
<keyword evidence="9 10" id="KW-0998">Cell outer membrane</keyword>
<gene>
    <name evidence="12" type="ORF">ACFL2Z_02805</name>
</gene>
<comment type="subcellular location">
    <subcellularLocation>
        <location evidence="1 10">Cell outer membrane</location>
        <topology evidence="1 10">Multi-pass membrane protein</topology>
    </subcellularLocation>
</comment>
<protein>
    <submittedName>
        <fullName evidence="12">TonB-dependent receptor domain-containing protein</fullName>
    </submittedName>
</protein>
<keyword evidence="13" id="KW-1185">Reference proteome</keyword>
<keyword evidence="8 12" id="KW-0675">Receptor</keyword>
<evidence type="ECO:0000256" key="1">
    <source>
        <dbReference type="ARBA" id="ARBA00004571"/>
    </source>
</evidence>
<proteinExistence type="inferred from homology"/>
<evidence type="ECO:0000256" key="4">
    <source>
        <dbReference type="ARBA" id="ARBA00022692"/>
    </source>
</evidence>
<dbReference type="InterPro" id="IPR008969">
    <property type="entry name" value="CarboxyPept-like_regulatory"/>
</dbReference>
<evidence type="ECO:0000313" key="13">
    <source>
        <dbReference type="Proteomes" id="UP001594288"/>
    </source>
</evidence>
<evidence type="ECO:0000256" key="10">
    <source>
        <dbReference type="PROSITE-ProRule" id="PRU01360"/>
    </source>
</evidence>
<dbReference type="InterPro" id="IPR000531">
    <property type="entry name" value="Beta-barrel_TonB"/>
</dbReference>
<evidence type="ECO:0000256" key="8">
    <source>
        <dbReference type="ARBA" id="ARBA00023170"/>
    </source>
</evidence>
<dbReference type="Proteomes" id="UP001594288">
    <property type="component" value="Unassembled WGS sequence"/>
</dbReference>
<dbReference type="Gene3D" id="2.60.40.1120">
    <property type="entry name" value="Carboxypeptidase-like, regulatory domain"/>
    <property type="match status" value="1"/>
</dbReference>
<dbReference type="EMBL" id="JBHPEI010000034">
    <property type="protein sequence ID" value="MFC1799822.1"/>
    <property type="molecule type" value="Genomic_DNA"/>
</dbReference>
<keyword evidence="6" id="KW-0798">TonB box</keyword>
<name>A0ABV6YPI6_UNCEI</name>
<comment type="caution">
    <text evidence="12">The sequence shown here is derived from an EMBL/GenBank/DDBJ whole genome shotgun (WGS) entry which is preliminary data.</text>
</comment>
<evidence type="ECO:0000256" key="7">
    <source>
        <dbReference type="ARBA" id="ARBA00023136"/>
    </source>
</evidence>
<feature type="domain" description="TonB-dependent receptor-like beta-barrel" evidence="11">
    <location>
        <begin position="331"/>
        <end position="827"/>
    </location>
</feature>
<dbReference type="PANTHER" id="PTHR30069:SF29">
    <property type="entry name" value="HEMOGLOBIN AND HEMOGLOBIN-HAPTOGLOBIN-BINDING PROTEIN 1-RELATED"/>
    <property type="match status" value="1"/>
</dbReference>
<keyword evidence="2 10" id="KW-0813">Transport</keyword>
<dbReference type="Gene3D" id="2.170.130.10">
    <property type="entry name" value="TonB-dependent receptor, plug domain"/>
    <property type="match status" value="1"/>
</dbReference>
<dbReference type="SUPFAM" id="SSF56935">
    <property type="entry name" value="Porins"/>
    <property type="match status" value="1"/>
</dbReference>
<keyword evidence="3 10" id="KW-1134">Transmembrane beta strand</keyword>
<evidence type="ECO:0000313" key="12">
    <source>
        <dbReference type="EMBL" id="MFC1799822.1"/>
    </source>
</evidence>
<organism evidence="12 13">
    <name type="scientific">Eiseniibacteriota bacterium</name>
    <dbReference type="NCBI Taxonomy" id="2212470"/>
    <lineage>
        <taxon>Bacteria</taxon>
        <taxon>Candidatus Eiseniibacteriota</taxon>
    </lineage>
</organism>
<dbReference type="Pfam" id="PF13620">
    <property type="entry name" value="CarboxypepD_reg"/>
    <property type="match status" value="1"/>
</dbReference>
<dbReference type="InterPro" id="IPR037066">
    <property type="entry name" value="Plug_dom_sf"/>
</dbReference>
<dbReference type="PANTHER" id="PTHR30069">
    <property type="entry name" value="TONB-DEPENDENT OUTER MEMBRANE RECEPTOR"/>
    <property type="match status" value="1"/>
</dbReference>
<sequence>MRSVTIRTLIVFLLVGVIPALCFGQNVGKIAGRVADEETGEALQFANIVIVGTPMGGMSLADGLYAILNVAPGTYDVQASFMGYKPVRVEGVVVNPGLTQIVDFSLEKTVAAELEPIIVQAERPIVQVDVTSTRHIMSSDDVRGLPVDNPTNIVNFISGSSVDARGSHIRGGREDEIGYYVDNTPIQDPIANNSMLFVSTQAVNEMIVFTGGFNAEYGNASSGIVNIITNEGSKEFKGSLEYRSYLPMHMFWINDDSGDDLDTGEQRARVFVSGPVFANEEGDLKYVFGMERSDWDDGDLIVEALDRPASQRLYDGVLTYRHGRSKIKLVFNYEDSYEVSSYDSYRLYERLKVPHTWRRSDTENLRFALNGSHMINDRSFLEASFSYMDNTWERAMPGRKWDPALSEQDNIDKYNWDLDIRRDADNFISSGDCPYYDYQEKTIKAFRTAYTIQKGRNEFKTGLDLSFYDVVNHDIFASTANFYIYEYDVQPWTGALYAQDKLEFEGMIMNLGMRLDWFDPNTTTYRDFNHPYWAGSEVGPELWHGPDGNNAPIDYEYTDDDGVVWGGLKDATTKWKVSPRLGVSHPITESSYLHFLYGHFFQMPSFNYMFANHKLHTRGRWLSAGNPDLEAEKTVAYEIGVNQMLGDQAAIDLTFFYKDITDMTETVTVGPSVDANQQAEENYSFYQNSGYANVRGFEINLKRPRAGNWRYHAAYTFMVGKGFSSDTNEGYLRRFDDEEFPTQQFYLDWDRRHTFLLTTGYSKPKNFSTDVSIRYATGAPYTAPQSLGKKPNRNFARFPSINSVDFELHKYFGLFEVDWNLFMRMTNVFNRKNLVNWDDTDQDLRNWLLQNPGEFLGPFTDYTIYGPAQNVVWGLGVNF</sequence>
<reference evidence="12 13" key="1">
    <citation type="submission" date="2024-09" db="EMBL/GenBank/DDBJ databases">
        <authorList>
            <person name="D'Angelo T."/>
        </authorList>
    </citation>
    <scope>NUCLEOTIDE SEQUENCE [LARGE SCALE GENOMIC DNA]</scope>
    <source>
        <strain evidence="12">SAG AM-311-F02</strain>
    </source>
</reference>
<evidence type="ECO:0000259" key="11">
    <source>
        <dbReference type="Pfam" id="PF00593"/>
    </source>
</evidence>
<dbReference type="SUPFAM" id="SSF49464">
    <property type="entry name" value="Carboxypeptidase regulatory domain-like"/>
    <property type="match status" value="1"/>
</dbReference>
<dbReference type="InterPro" id="IPR039426">
    <property type="entry name" value="TonB-dep_rcpt-like"/>
</dbReference>
<keyword evidence="4 10" id="KW-0812">Transmembrane</keyword>
<dbReference type="PROSITE" id="PS52016">
    <property type="entry name" value="TONB_DEPENDENT_REC_3"/>
    <property type="match status" value="1"/>
</dbReference>
<comment type="similarity">
    <text evidence="10">Belongs to the TonB-dependent receptor family.</text>
</comment>
<dbReference type="Pfam" id="PF00593">
    <property type="entry name" value="TonB_dep_Rec_b-barrel"/>
    <property type="match status" value="1"/>
</dbReference>
<dbReference type="Gene3D" id="2.40.170.20">
    <property type="entry name" value="TonB-dependent receptor, beta-barrel domain"/>
    <property type="match status" value="1"/>
</dbReference>
<evidence type="ECO:0000256" key="2">
    <source>
        <dbReference type="ARBA" id="ARBA00022448"/>
    </source>
</evidence>
<evidence type="ECO:0000256" key="6">
    <source>
        <dbReference type="ARBA" id="ARBA00023077"/>
    </source>
</evidence>
<dbReference type="InterPro" id="IPR036942">
    <property type="entry name" value="Beta-barrel_TonB_sf"/>
</dbReference>
<evidence type="ECO:0000256" key="9">
    <source>
        <dbReference type="ARBA" id="ARBA00023237"/>
    </source>
</evidence>
<evidence type="ECO:0000256" key="5">
    <source>
        <dbReference type="ARBA" id="ARBA00022729"/>
    </source>
</evidence>
<keyword evidence="5" id="KW-0732">Signal</keyword>
<evidence type="ECO:0000256" key="3">
    <source>
        <dbReference type="ARBA" id="ARBA00022452"/>
    </source>
</evidence>
<accession>A0ABV6YPI6</accession>